<accession>A0A8J3JM13</accession>
<dbReference type="AlphaFoldDB" id="A0A8J3JM13"/>
<dbReference type="RefSeq" id="WP_239126141.1">
    <property type="nucleotide sequence ID" value="NZ_BONF01000042.1"/>
</dbReference>
<dbReference type="GO" id="GO:0006355">
    <property type="term" value="P:regulation of DNA-templated transcription"/>
    <property type="evidence" value="ECO:0007669"/>
    <property type="project" value="InterPro"/>
</dbReference>
<dbReference type="InterPro" id="IPR000792">
    <property type="entry name" value="Tscrpt_reg_LuxR_C"/>
</dbReference>
<evidence type="ECO:0000259" key="1">
    <source>
        <dbReference type="SMART" id="SM00421"/>
    </source>
</evidence>
<protein>
    <recommendedName>
        <fullName evidence="1">HTH luxR-type domain-containing protein</fullName>
    </recommendedName>
</protein>
<dbReference type="SMART" id="SM00421">
    <property type="entry name" value="HTH_LUXR"/>
    <property type="match status" value="1"/>
</dbReference>
<feature type="domain" description="HTH luxR-type" evidence="1">
    <location>
        <begin position="10"/>
        <end position="67"/>
    </location>
</feature>
<name>A0A8J3JM13_9ACTN</name>
<proteinExistence type="predicted"/>
<dbReference type="Gene3D" id="1.10.10.10">
    <property type="entry name" value="Winged helix-like DNA-binding domain superfamily/Winged helix DNA-binding domain"/>
    <property type="match status" value="1"/>
</dbReference>
<keyword evidence="3" id="KW-1185">Reference proteome</keyword>
<evidence type="ECO:0000313" key="3">
    <source>
        <dbReference type="Proteomes" id="UP000601223"/>
    </source>
</evidence>
<dbReference type="GO" id="GO:0003677">
    <property type="term" value="F:DNA binding"/>
    <property type="evidence" value="ECO:0007669"/>
    <property type="project" value="InterPro"/>
</dbReference>
<sequence length="75" mass="8313">MAEDDPVDWLRRLSPVQRALLDRLADGATIAAAAAAEYLSLRTANRRIADLRQELGLATTRELVAAYRSRRVPPP</sequence>
<evidence type="ECO:0000313" key="2">
    <source>
        <dbReference type="EMBL" id="GIF84959.1"/>
    </source>
</evidence>
<dbReference type="InterPro" id="IPR016032">
    <property type="entry name" value="Sig_transdc_resp-reg_C-effctor"/>
</dbReference>
<dbReference type="EMBL" id="BONF01000042">
    <property type="protein sequence ID" value="GIF84959.1"/>
    <property type="molecule type" value="Genomic_DNA"/>
</dbReference>
<organism evidence="2 3">
    <name type="scientific">Catellatospora bangladeshensis</name>
    <dbReference type="NCBI Taxonomy" id="310355"/>
    <lineage>
        <taxon>Bacteria</taxon>
        <taxon>Bacillati</taxon>
        <taxon>Actinomycetota</taxon>
        <taxon>Actinomycetes</taxon>
        <taxon>Micromonosporales</taxon>
        <taxon>Micromonosporaceae</taxon>
        <taxon>Catellatospora</taxon>
    </lineage>
</organism>
<gene>
    <name evidence="2" type="ORF">Cba03nite_63080</name>
</gene>
<comment type="caution">
    <text evidence="2">The sequence shown here is derived from an EMBL/GenBank/DDBJ whole genome shotgun (WGS) entry which is preliminary data.</text>
</comment>
<dbReference type="InterPro" id="IPR036388">
    <property type="entry name" value="WH-like_DNA-bd_sf"/>
</dbReference>
<dbReference type="Proteomes" id="UP000601223">
    <property type="component" value="Unassembled WGS sequence"/>
</dbReference>
<dbReference type="SUPFAM" id="SSF46894">
    <property type="entry name" value="C-terminal effector domain of the bipartite response regulators"/>
    <property type="match status" value="1"/>
</dbReference>
<reference evidence="2 3" key="1">
    <citation type="submission" date="2021-01" db="EMBL/GenBank/DDBJ databases">
        <title>Whole genome shotgun sequence of Catellatospora bangladeshensis NBRC 107357.</title>
        <authorList>
            <person name="Komaki H."/>
            <person name="Tamura T."/>
        </authorList>
    </citation>
    <scope>NUCLEOTIDE SEQUENCE [LARGE SCALE GENOMIC DNA]</scope>
    <source>
        <strain evidence="2 3">NBRC 107357</strain>
    </source>
</reference>